<dbReference type="GO" id="GO:0006784">
    <property type="term" value="P:heme A biosynthetic process"/>
    <property type="evidence" value="ECO:0007669"/>
    <property type="project" value="InterPro"/>
</dbReference>
<evidence type="ECO:0000313" key="13">
    <source>
        <dbReference type="Proteomes" id="UP000298061"/>
    </source>
</evidence>
<feature type="non-terminal residue" evidence="12">
    <location>
        <position position="183"/>
    </location>
</feature>
<keyword evidence="3" id="KW-0812">Transmembrane</keyword>
<dbReference type="Proteomes" id="UP000298061">
    <property type="component" value="Unassembled WGS sequence"/>
</dbReference>
<dbReference type="Pfam" id="PF02628">
    <property type="entry name" value="COX15-CtaA"/>
    <property type="match status" value="1"/>
</dbReference>
<dbReference type="PANTHER" id="PTHR23289:SF2">
    <property type="entry name" value="CYTOCHROME C OXIDASE ASSEMBLY PROTEIN COX15 HOMOLOG"/>
    <property type="match status" value="1"/>
</dbReference>
<proteinExistence type="predicted"/>
<comment type="pathway">
    <text evidence="10">Porphyrin-containing compound metabolism; heme A biosynthesis; heme A from heme O: step 1/1.</text>
</comment>
<dbReference type="InterPro" id="IPR023754">
    <property type="entry name" value="HemeA_Synthase_type2"/>
</dbReference>
<dbReference type="PANTHER" id="PTHR23289">
    <property type="entry name" value="CYTOCHROME C OXIDASE ASSEMBLY PROTEIN COX15"/>
    <property type="match status" value="1"/>
</dbReference>
<dbReference type="GO" id="GO:0005743">
    <property type="term" value="C:mitochondrial inner membrane"/>
    <property type="evidence" value="ECO:0007669"/>
    <property type="project" value="TreeGrafter"/>
</dbReference>
<dbReference type="GO" id="GO:0120547">
    <property type="term" value="F:heme A synthase activity"/>
    <property type="evidence" value="ECO:0007669"/>
    <property type="project" value="UniProtKB-EC"/>
</dbReference>
<keyword evidence="7" id="KW-0408">Iron</keyword>
<comment type="cofactor">
    <cofactor evidence="1">
        <name>heme b</name>
        <dbReference type="ChEBI" id="CHEBI:60344"/>
    </cofactor>
</comment>
<gene>
    <name evidence="12" type="ORF">EWM64_g3948</name>
</gene>
<comment type="caution">
    <text evidence="12">The sequence shown here is derived from an EMBL/GenBank/DDBJ whole genome shotgun (WGS) entry which is preliminary data.</text>
</comment>
<reference evidence="12 13" key="1">
    <citation type="submission" date="2019-02" db="EMBL/GenBank/DDBJ databases">
        <title>Genome sequencing of the rare red list fungi Hericium alpestre (H. flagellum).</title>
        <authorList>
            <person name="Buettner E."/>
            <person name="Kellner H."/>
        </authorList>
    </citation>
    <scope>NUCLEOTIDE SEQUENCE [LARGE SCALE GENOMIC DNA]</scope>
    <source>
        <strain evidence="12 13">DSM 108284</strain>
    </source>
</reference>
<evidence type="ECO:0000256" key="10">
    <source>
        <dbReference type="ARBA" id="ARBA00044501"/>
    </source>
</evidence>
<evidence type="ECO:0000256" key="11">
    <source>
        <dbReference type="ARBA" id="ARBA00048044"/>
    </source>
</evidence>
<name>A0A4Z0A166_9AGAM</name>
<organism evidence="12 13">
    <name type="scientific">Hericium alpestre</name>
    <dbReference type="NCBI Taxonomy" id="135208"/>
    <lineage>
        <taxon>Eukaryota</taxon>
        <taxon>Fungi</taxon>
        <taxon>Dikarya</taxon>
        <taxon>Basidiomycota</taxon>
        <taxon>Agaricomycotina</taxon>
        <taxon>Agaricomycetes</taxon>
        <taxon>Russulales</taxon>
        <taxon>Hericiaceae</taxon>
        <taxon>Hericium</taxon>
    </lineage>
</organism>
<dbReference type="GO" id="GO:0016653">
    <property type="term" value="F:oxidoreductase activity, acting on NAD(P)H, heme protein as acceptor"/>
    <property type="evidence" value="ECO:0007669"/>
    <property type="project" value="TreeGrafter"/>
</dbReference>
<keyword evidence="6" id="KW-0560">Oxidoreductase</keyword>
<keyword evidence="8" id="KW-0350">Heme biosynthesis</keyword>
<dbReference type="EMBL" id="SFCI01000397">
    <property type="protein sequence ID" value="TFY80063.1"/>
    <property type="molecule type" value="Genomic_DNA"/>
</dbReference>
<evidence type="ECO:0000256" key="9">
    <source>
        <dbReference type="ARBA" id="ARBA00023136"/>
    </source>
</evidence>
<dbReference type="AlphaFoldDB" id="A0A4Z0A166"/>
<evidence type="ECO:0000256" key="5">
    <source>
        <dbReference type="ARBA" id="ARBA00022989"/>
    </source>
</evidence>
<accession>A0A4Z0A166</accession>
<comment type="subcellular location">
    <subcellularLocation>
        <location evidence="2">Membrane</location>
        <topology evidence="2">Multi-pass membrane protein</topology>
    </subcellularLocation>
</comment>
<keyword evidence="4" id="KW-0479">Metal-binding</keyword>
<evidence type="ECO:0000256" key="1">
    <source>
        <dbReference type="ARBA" id="ARBA00001970"/>
    </source>
</evidence>
<evidence type="ECO:0000256" key="2">
    <source>
        <dbReference type="ARBA" id="ARBA00004141"/>
    </source>
</evidence>
<dbReference type="STRING" id="135208.A0A4Z0A166"/>
<protein>
    <recommendedName>
        <fullName evidence="14">Heme A synthase</fullName>
    </recommendedName>
</protein>
<evidence type="ECO:0000256" key="3">
    <source>
        <dbReference type="ARBA" id="ARBA00022692"/>
    </source>
</evidence>
<sequence>MSPAMLARTVLSNLRPLNLQSRSASLLTKSARSPSISSQIRRYALFAKPTPASLKAKIEPRFFSNNSSAVADALPVLSPPPVARWLLLSSTLVFAVIVVGGVTRLTESGLSITEWRPITGVLPPLSQAQWEEEFEKYKATPEFKLLNHSITLSQFKSIFYMEWGHRILGRLIGLAFVFPLAYF</sequence>
<evidence type="ECO:0000256" key="8">
    <source>
        <dbReference type="ARBA" id="ARBA00023133"/>
    </source>
</evidence>
<keyword evidence="9" id="KW-0472">Membrane</keyword>
<evidence type="ECO:0000256" key="6">
    <source>
        <dbReference type="ARBA" id="ARBA00023002"/>
    </source>
</evidence>
<dbReference type="OrthoDB" id="1726137at2759"/>
<dbReference type="InterPro" id="IPR003780">
    <property type="entry name" value="COX15/CtaA_fam"/>
</dbReference>
<comment type="catalytic activity">
    <reaction evidence="11">
        <text>Fe(II)-heme o + 2 A + H2O = Fe(II)-heme a + 2 AH2</text>
        <dbReference type="Rhea" id="RHEA:63388"/>
        <dbReference type="ChEBI" id="CHEBI:13193"/>
        <dbReference type="ChEBI" id="CHEBI:15377"/>
        <dbReference type="ChEBI" id="CHEBI:17499"/>
        <dbReference type="ChEBI" id="CHEBI:60530"/>
        <dbReference type="ChEBI" id="CHEBI:61715"/>
        <dbReference type="EC" id="1.17.99.9"/>
    </reaction>
    <physiologicalReaction direction="left-to-right" evidence="11">
        <dbReference type="Rhea" id="RHEA:63389"/>
    </physiologicalReaction>
</comment>
<evidence type="ECO:0000313" key="12">
    <source>
        <dbReference type="EMBL" id="TFY80063.1"/>
    </source>
</evidence>
<evidence type="ECO:0000256" key="7">
    <source>
        <dbReference type="ARBA" id="ARBA00023004"/>
    </source>
</evidence>
<evidence type="ECO:0008006" key="14">
    <source>
        <dbReference type="Google" id="ProtNLM"/>
    </source>
</evidence>
<keyword evidence="5" id="KW-1133">Transmembrane helix</keyword>
<keyword evidence="13" id="KW-1185">Reference proteome</keyword>
<evidence type="ECO:0000256" key="4">
    <source>
        <dbReference type="ARBA" id="ARBA00022723"/>
    </source>
</evidence>
<dbReference type="GO" id="GO:0046872">
    <property type="term" value="F:metal ion binding"/>
    <property type="evidence" value="ECO:0007669"/>
    <property type="project" value="UniProtKB-KW"/>
</dbReference>